<dbReference type="SMART" id="SM00241">
    <property type="entry name" value="ZP"/>
    <property type="match status" value="1"/>
</dbReference>
<dbReference type="InterPro" id="IPR001507">
    <property type="entry name" value="ZP_dom"/>
</dbReference>
<feature type="domain" description="ZP" evidence="8">
    <location>
        <begin position="177"/>
        <end position="422"/>
    </location>
</feature>
<dbReference type="SMART" id="SM00042">
    <property type="entry name" value="CUB"/>
    <property type="match status" value="1"/>
</dbReference>
<name>A0A9Q1IZZ8_SYNKA</name>
<dbReference type="EMBL" id="JAINUF010000005">
    <property type="protein sequence ID" value="KAJ8360168.1"/>
    <property type="molecule type" value="Genomic_DNA"/>
</dbReference>
<dbReference type="PRINTS" id="PR00023">
    <property type="entry name" value="ZPELLUCIDA"/>
</dbReference>
<dbReference type="PANTHER" id="PTHR14002:SF38">
    <property type="entry name" value="CUB AND ZONA PELLUCIDA-LIKE DOMAIN-CONTAINING PROTEIN 1"/>
    <property type="match status" value="1"/>
</dbReference>
<keyword evidence="3" id="KW-0325">Glycoprotein</keyword>
<accession>A0A9Q1IZZ8</accession>
<dbReference type="FunFam" id="2.60.120.290:FF:000013">
    <property type="entry name" value="Membrane frizzled-related protein"/>
    <property type="match status" value="1"/>
</dbReference>
<comment type="caution">
    <text evidence="9">The sequence shown here is derived from an EMBL/GenBank/DDBJ whole genome shotgun (WGS) entry which is preliminary data.</text>
</comment>
<proteinExistence type="predicted"/>
<reference evidence="9" key="1">
    <citation type="journal article" date="2023" name="Science">
        <title>Genome structures resolve the early diversification of teleost fishes.</title>
        <authorList>
            <person name="Parey E."/>
            <person name="Louis A."/>
            <person name="Montfort J."/>
            <person name="Bouchez O."/>
            <person name="Roques C."/>
            <person name="Iampietro C."/>
            <person name="Lluch J."/>
            <person name="Castinel A."/>
            <person name="Donnadieu C."/>
            <person name="Desvignes T."/>
            <person name="Floi Bucao C."/>
            <person name="Jouanno E."/>
            <person name="Wen M."/>
            <person name="Mejri S."/>
            <person name="Dirks R."/>
            <person name="Jansen H."/>
            <person name="Henkel C."/>
            <person name="Chen W.J."/>
            <person name="Zahm M."/>
            <person name="Cabau C."/>
            <person name="Klopp C."/>
            <person name="Thompson A.W."/>
            <person name="Robinson-Rechavi M."/>
            <person name="Braasch I."/>
            <person name="Lecointre G."/>
            <person name="Bobe J."/>
            <person name="Postlethwait J.H."/>
            <person name="Berthelot C."/>
            <person name="Roest Crollius H."/>
            <person name="Guiguen Y."/>
        </authorList>
    </citation>
    <scope>NUCLEOTIDE SEQUENCE</scope>
    <source>
        <strain evidence="9">WJC10195</strain>
    </source>
</reference>
<dbReference type="Pfam" id="PF00100">
    <property type="entry name" value="Zona_pellucida"/>
    <property type="match status" value="1"/>
</dbReference>
<evidence type="ECO:0008006" key="11">
    <source>
        <dbReference type="Google" id="ProtNLM"/>
    </source>
</evidence>
<dbReference type="SUPFAM" id="SSF90188">
    <property type="entry name" value="Somatomedin B domain"/>
    <property type="match status" value="1"/>
</dbReference>
<dbReference type="Proteomes" id="UP001152622">
    <property type="component" value="Chromosome 5"/>
</dbReference>
<evidence type="ECO:0000256" key="3">
    <source>
        <dbReference type="ARBA" id="ARBA00023180"/>
    </source>
</evidence>
<comment type="caution">
    <text evidence="4">Lacks conserved residue(s) required for the propagation of feature annotation.</text>
</comment>
<evidence type="ECO:0000313" key="10">
    <source>
        <dbReference type="Proteomes" id="UP001152622"/>
    </source>
</evidence>
<dbReference type="Gene3D" id="2.60.120.290">
    <property type="entry name" value="Spermadhesin, CUB domain"/>
    <property type="match status" value="1"/>
</dbReference>
<gene>
    <name evidence="9" type="ORF">SKAU_G00166930</name>
</gene>
<dbReference type="SUPFAM" id="SSF49854">
    <property type="entry name" value="Spermadhesin, CUB domain"/>
    <property type="match status" value="1"/>
</dbReference>
<dbReference type="InterPro" id="IPR000859">
    <property type="entry name" value="CUB_dom"/>
</dbReference>
<organism evidence="9 10">
    <name type="scientific">Synaphobranchus kaupii</name>
    <name type="common">Kaup's arrowtooth eel</name>
    <dbReference type="NCBI Taxonomy" id="118154"/>
    <lineage>
        <taxon>Eukaryota</taxon>
        <taxon>Metazoa</taxon>
        <taxon>Chordata</taxon>
        <taxon>Craniata</taxon>
        <taxon>Vertebrata</taxon>
        <taxon>Euteleostomi</taxon>
        <taxon>Actinopterygii</taxon>
        <taxon>Neopterygii</taxon>
        <taxon>Teleostei</taxon>
        <taxon>Anguilliformes</taxon>
        <taxon>Synaphobranchidae</taxon>
        <taxon>Synaphobranchus</taxon>
    </lineage>
</organism>
<protein>
    <recommendedName>
        <fullName evidence="11">Deleted in malignant brain tumors 1 protein</fullName>
    </recommendedName>
</protein>
<dbReference type="InterPro" id="IPR048290">
    <property type="entry name" value="ZP_chr"/>
</dbReference>
<dbReference type="Gene3D" id="2.60.40.3210">
    <property type="entry name" value="Zona pellucida, ZP-N domain"/>
    <property type="match status" value="1"/>
</dbReference>
<dbReference type="InterPro" id="IPR001212">
    <property type="entry name" value="Somatomedin_B_dom"/>
</dbReference>
<dbReference type="CDD" id="cd00041">
    <property type="entry name" value="CUB"/>
    <property type="match status" value="1"/>
</dbReference>
<feature type="region of interest" description="Disordered" evidence="5">
    <location>
        <begin position="444"/>
        <end position="465"/>
    </location>
</feature>
<dbReference type="InterPro" id="IPR035914">
    <property type="entry name" value="Sperma_CUB_dom_sf"/>
</dbReference>
<evidence type="ECO:0000259" key="6">
    <source>
        <dbReference type="PROSITE" id="PS01180"/>
    </source>
</evidence>
<dbReference type="InterPro" id="IPR042235">
    <property type="entry name" value="ZP-C_dom"/>
</dbReference>
<dbReference type="Gene3D" id="2.60.40.4100">
    <property type="entry name" value="Zona pellucida, ZP-C domain"/>
    <property type="match status" value="1"/>
</dbReference>
<evidence type="ECO:0000256" key="1">
    <source>
        <dbReference type="ARBA" id="ARBA00022729"/>
    </source>
</evidence>
<feature type="domain" description="CUB" evidence="6">
    <location>
        <begin position="59"/>
        <end position="168"/>
    </location>
</feature>
<dbReference type="OrthoDB" id="10063988at2759"/>
<dbReference type="AlphaFoldDB" id="A0A9Q1IZZ8"/>
<evidence type="ECO:0000256" key="5">
    <source>
        <dbReference type="SAM" id="MobiDB-lite"/>
    </source>
</evidence>
<dbReference type="PROSITE" id="PS01180">
    <property type="entry name" value="CUB"/>
    <property type="match status" value="1"/>
</dbReference>
<dbReference type="PROSITE" id="PS50958">
    <property type="entry name" value="SMB_2"/>
    <property type="match status" value="1"/>
</dbReference>
<dbReference type="Gene3D" id="4.10.410.20">
    <property type="match status" value="1"/>
</dbReference>
<dbReference type="InterPro" id="IPR055355">
    <property type="entry name" value="ZP-C"/>
</dbReference>
<dbReference type="PROSITE" id="PS00524">
    <property type="entry name" value="SMB_1"/>
    <property type="match status" value="1"/>
</dbReference>
<evidence type="ECO:0000256" key="2">
    <source>
        <dbReference type="ARBA" id="ARBA00023157"/>
    </source>
</evidence>
<dbReference type="PANTHER" id="PTHR14002">
    <property type="entry name" value="ENDOGLIN/TGF-BETA RECEPTOR TYPE III"/>
    <property type="match status" value="1"/>
</dbReference>
<feature type="compositionally biased region" description="Basic and acidic residues" evidence="5">
    <location>
        <begin position="446"/>
        <end position="456"/>
    </location>
</feature>
<dbReference type="InterPro" id="IPR036024">
    <property type="entry name" value="Somatomedin_B-like_dom_sf"/>
</dbReference>
<keyword evidence="10" id="KW-1185">Reference proteome</keyword>
<keyword evidence="1" id="KW-0732">Signal</keyword>
<feature type="domain" description="SMB" evidence="7">
    <location>
        <begin position="6"/>
        <end position="44"/>
    </location>
</feature>
<evidence type="ECO:0000256" key="4">
    <source>
        <dbReference type="PROSITE-ProRule" id="PRU00059"/>
    </source>
</evidence>
<dbReference type="Pfam" id="PF00431">
    <property type="entry name" value="CUB"/>
    <property type="match status" value="1"/>
</dbReference>
<dbReference type="PROSITE" id="PS51034">
    <property type="entry name" value="ZP_2"/>
    <property type="match status" value="1"/>
</dbReference>
<evidence type="ECO:0000313" key="9">
    <source>
        <dbReference type="EMBL" id="KAJ8360168.1"/>
    </source>
</evidence>
<evidence type="ECO:0000259" key="8">
    <source>
        <dbReference type="PROSITE" id="PS51034"/>
    </source>
</evidence>
<keyword evidence="2" id="KW-1015">Disulfide bond</keyword>
<sequence length="465" mass="52146">MASTAPPQSCRNNCGYYLGNCSCHYNCRYYGNCCDDYNAYCEITTEAPVMASTVNNAPCGGNLHDSGSFSSPNYPGNYPNNAYCVWYISAPSGQRLFLTITDVQLENCCSCDYIAVYDGPSVNSRPLGKVCYNVSTDDFHSSSNSLTVVFRSDSSVVSRGFRADYSSSLPESEGRVDCSSDNMNIVIQTSYLNSMGYSGYDLYLNDQSCRPRVSSYQVVFSFAINTCGTRREFNNGRIVYSNGVRAYRSVSGEITRQSHFKLQVLCRMEQDSMAQIMYVARESEVGNITGSGRFNLTMDFYTSGNFYYPVHTSPYFVSLNQYLYVQVKLRRSDSSLVLFLDTCVASPSPHDFQTRSYDLVRNGCRRDSTYYAYSSGSRDVAQFRFQAFAFLRSHPTVYLQCKVAICKAYDYNSRCYQGCHMRKARSLTSSDNSETTTVILGPIQLRDPKNPEKGLPEEGVVQAEV</sequence>
<dbReference type="FunFam" id="2.60.40.4100:FF:000005">
    <property type="entry name" value="Deleted in malignant brain tumors 1"/>
    <property type="match status" value="1"/>
</dbReference>
<evidence type="ECO:0000259" key="7">
    <source>
        <dbReference type="PROSITE" id="PS50958"/>
    </source>
</evidence>